<feature type="domain" description="GtrA/DPMS transmembrane" evidence="6">
    <location>
        <begin position="20"/>
        <end position="136"/>
    </location>
</feature>
<keyword evidence="4 5" id="KW-0472">Membrane</keyword>
<evidence type="ECO:0000256" key="5">
    <source>
        <dbReference type="SAM" id="Phobius"/>
    </source>
</evidence>
<dbReference type="InterPro" id="IPR007267">
    <property type="entry name" value="GtrA_DPMS_TM"/>
</dbReference>
<evidence type="ECO:0000256" key="3">
    <source>
        <dbReference type="ARBA" id="ARBA00022989"/>
    </source>
</evidence>
<dbReference type="Pfam" id="PF04138">
    <property type="entry name" value="GtrA_DPMS_TM"/>
    <property type="match status" value="1"/>
</dbReference>
<evidence type="ECO:0000313" key="8">
    <source>
        <dbReference type="Proteomes" id="UP000178534"/>
    </source>
</evidence>
<dbReference type="GO" id="GO:0000271">
    <property type="term" value="P:polysaccharide biosynthetic process"/>
    <property type="evidence" value="ECO:0007669"/>
    <property type="project" value="InterPro"/>
</dbReference>
<dbReference type="GO" id="GO:0016020">
    <property type="term" value="C:membrane"/>
    <property type="evidence" value="ECO:0007669"/>
    <property type="project" value="UniProtKB-SubCell"/>
</dbReference>
<gene>
    <name evidence="7" type="ORF">A2942_01200</name>
</gene>
<dbReference type="Proteomes" id="UP000178534">
    <property type="component" value="Unassembled WGS sequence"/>
</dbReference>
<evidence type="ECO:0000256" key="2">
    <source>
        <dbReference type="ARBA" id="ARBA00022692"/>
    </source>
</evidence>
<sequence length="151" mass="17523">MKKLIALAQSILFRHKYFHFFMTGVSGVAINLSLTWFFTTFVFGLPGYFKAYLIGATFNLLYNFTLHTLVTFKTTSRHFSRLIGFIAYSVILTLFQAVIVKYVTEAVGLQYYLLVIATTIFLLSTVTFVIFKFFLFHESYRKENNAPPEYI</sequence>
<keyword evidence="3 5" id="KW-1133">Transmembrane helix</keyword>
<reference evidence="7 8" key="1">
    <citation type="journal article" date="2016" name="Nat. Commun.">
        <title>Thousands of microbial genomes shed light on interconnected biogeochemical processes in an aquifer system.</title>
        <authorList>
            <person name="Anantharaman K."/>
            <person name="Brown C.T."/>
            <person name="Hug L.A."/>
            <person name="Sharon I."/>
            <person name="Castelle C.J."/>
            <person name="Probst A.J."/>
            <person name="Thomas B.C."/>
            <person name="Singh A."/>
            <person name="Wilkins M.J."/>
            <person name="Karaoz U."/>
            <person name="Brodie E.L."/>
            <person name="Williams K.H."/>
            <person name="Hubbard S.S."/>
            <person name="Banfield J.F."/>
        </authorList>
    </citation>
    <scope>NUCLEOTIDE SEQUENCE [LARGE SCALE GENOMIC DNA]</scope>
</reference>
<feature type="transmembrane region" description="Helical" evidence="5">
    <location>
        <begin position="109"/>
        <end position="135"/>
    </location>
</feature>
<dbReference type="EMBL" id="MHLP01000007">
    <property type="protein sequence ID" value="OGZ13444.1"/>
    <property type="molecule type" value="Genomic_DNA"/>
</dbReference>
<evidence type="ECO:0000256" key="1">
    <source>
        <dbReference type="ARBA" id="ARBA00004141"/>
    </source>
</evidence>
<feature type="transmembrane region" description="Helical" evidence="5">
    <location>
        <begin position="82"/>
        <end position="103"/>
    </location>
</feature>
<dbReference type="AlphaFoldDB" id="A0A1G2DID6"/>
<dbReference type="STRING" id="1798665.A2942_01200"/>
<evidence type="ECO:0000313" key="7">
    <source>
        <dbReference type="EMBL" id="OGZ13444.1"/>
    </source>
</evidence>
<feature type="transmembrane region" description="Helical" evidence="5">
    <location>
        <begin position="20"/>
        <end position="45"/>
    </location>
</feature>
<comment type="caution">
    <text evidence="7">The sequence shown here is derived from an EMBL/GenBank/DDBJ whole genome shotgun (WGS) entry which is preliminary data.</text>
</comment>
<protein>
    <recommendedName>
        <fullName evidence="6">GtrA/DPMS transmembrane domain-containing protein</fullName>
    </recommendedName>
</protein>
<organism evidence="7 8">
    <name type="scientific">Candidatus Lloydbacteria bacterium RIFCSPLOWO2_01_FULL_50_20</name>
    <dbReference type="NCBI Taxonomy" id="1798665"/>
    <lineage>
        <taxon>Bacteria</taxon>
        <taxon>Candidatus Lloydiibacteriota</taxon>
    </lineage>
</organism>
<name>A0A1G2DID6_9BACT</name>
<proteinExistence type="predicted"/>
<evidence type="ECO:0000256" key="4">
    <source>
        <dbReference type="ARBA" id="ARBA00023136"/>
    </source>
</evidence>
<keyword evidence="2 5" id="KW-0812">Transmembrane</keyword>
<feature type="transmembrane region" description="Helical" evidence="5">
    <location>
        <begin position="51"/>
        <end position="70"/>
    </location>
</feature>
<evidence type="ECO:0000259" key="6">
    <source>
        <dbReference type="Pfam" id="PF04138"/>
    </source>
</evidence>
<comment type="subcellular location">
    <subcellularLocation>
        <location evidence="1">Membrane</location>
        <topology evidence="1">Multi-pass membrane protein</topology>
    </subcellularLocation>
</comment>
<accession>A0A1G2DID6</accession>